<name>F6WH61_MONDO</name>
<accession>F6WH61</accession>
<dbReference type="GO" id="GO:0030343">
    <property type="term" value="F:vitamin D3 25-hydroxylase activity"/>
    <property type="evidence" value="ECO:0000318"/>
    <property type="project" value="GO_Central"/>
</dbReference>
<dbReference type="FunCoup" id="F6WH61">
    <property type="interactions" value="525"/>
</dbReference>
<dbReference type="InterPro" id="IPR001128">
    <property type="entry name" value="Cyt_P450"/>
</dbReference>
<dbReference type="GO" id="GO:0047748">
    <property type="term" value="F:cholestanetetraol 26-dehydrogenase activity"/>
    <property type="evidence" value="ECO:0007669"/>
    <property type="project" value="Ensembl"/>
</dbReference>
<dbReference type="GO" id="GO:0031073">
    <property type="term" value="F:cholesterol 26-hydroxylase activity"/>
    <property type="evidence" value="ECO:0000318"/>
    <property type="project" value="GO_Central"/>
</dbReference>
<dbReference type="GO" id="GO:0005506">
    <property type="term" value="F:iron ion binding"/>
    <property type="evidence" value="ECO:0007669"/>
    <property type="project" value="InterPro"/>
</dbReference>
<dbReference type="FunFam" id="1.10.630.10:FF:000006">
    <property type="entry name" value="Cytochrome P450 302a1, mitochondrial"/>
    <property type="match status" value="1"/>
</dbReference>
<dbReference type="PRINTS" id="PR00463">
    <property type="entry name" value="EP450I"/>
</dbReference>
<dbReference type="InterPro" id="IPR050479">
    <property type="entry name" value="CYP11_CYP27_families"/>
</dbReference>
<evidence type="ECO:0000313" key="11">
    <source>
        <dbReference type="Ensembl" id="ENSMODP00000019193.4"/>
    </source>
</evidence>
<evidence type="ECO:0000256" key="6">
    <source>
        <dbReference type="ARBA" id="ARBA00023002"/>
    </source>
</evidence>
<dbReference type="Pfam" id="PF00067">
    <property type="entry name" value="p450"/>
    <property type="match status" value="1"/>
</dbReference>
<organism evidence="11 12">
    <name type="scientific">Monodelphis domestica</name>
    <name type="common">Gray short-tailed opossum</name>
    <dbReference type="NCBI Taxonomy" id="13616"/>
    <lineage>
        <taxon>Eukaryota</taxon>
        <taxon>Metazoa</taxon>
        <taxon>Chordata</taxon>
        <taxon>Craniata</taxon>
        <taxon>Vertebrata</taxon>
        <taxon>Euteleostomi</taxon>
        <taxon>Mammalia</taxon>
        <taxon>Metatheria</taxon>
        <taxon>Didelphimorphia</taxon>
        <taxon>Didelphidae</taxon>
        <taxon>Monodelphis</taxon>
    </lineage>
</organism>
<dbReference type="InParanoid" id="F6WH61"/>
<dbReference type="GO" id="GO:0006707">
    <property type="term" value="P:cholesterol catabolic process"/>
    <property type="evidence" value="ECO:0007669"/>
    <property type="project" value="Ensembl"/>
</dbReference>
<dbReference type="PANTHER" id="PTHR24279:SF123">
    <property type="entry name" value="CYTOCHROME P450 FAMILY 27 SUBFAMILY A MEMBER 1"/>
    <property type="match status" value="1"/>
</dbReference>
<reference evidence="11 12" key="1">
    <citation type="journal article" date="2007" name="Nature">
        <title>Genome of the marsupial Monodelphis domestica reveals innovation in non-coding sequences.</title>
        <authorList>
            <person name="Mikkelsen T.S."/>
            <person name="Wakefield M.J."/>
            <person name="Aken B."/>
            <person name="Amemiya C.T."/>
            <person name="Chang J.L."/>
            <person name="Duke S."/>
            <person name="Garber M."/>
            <person name="Gentles A.J."/>
            <person name="Goodstadt L."/>
            <person name="Heger A."/>
            <person name="Jurka J."/>
            <person name="Kamal M."/>
            <person name="Mauceli E."/>
            <person name="Searle S.M."/>
            <person name="Sharpe T."/>
            <person name="Baker M.L."/>
            <person name="Batzer M.A."/>
            <person name="Benos P.V."/>
            <person name="Belov K."/>
            <person name="Clamp M."/>
            <person name="Cook A."/>
            <person name="Cuff J."/>
            <person name="Das R."/>
            <person name="Davidow L."/>
            <person name="Deakin J.E."/>
            <person name="Fazzari M.J."/>
            <person name="Glass J.L."/>
            <person name="Grabherr M."/>
            <person name="Greally J.M."/>
            <person name="Gu W."/>
            <person name="Hore T.A."/>
            <person name="Huttley G.A."/>
            <person name="Kleber M."/>
            <person name="Jirtle R.L."/>
            <person name="Koina E."/>
            <person name="Lee J.T."/>
            <person name="Mahony S."/>
            <person name="Marra M.A."/>
            <person name="Miller R.D."/>
            <person name="Nicholls R.D."/>
            <person name="Oda M."/>
            <person name="Papenfuss A.T."/>
            <person name="Parra Z.E."/>
            <person name="Pollock D.D."/>
            <person name="Ray D.A."/>
            <person name="Schein J.E."/>
            <person name="Speed T.P."/>
            <person name="Thompson K."/>
            <person name="VandeBerg J.L."/>
            <person name="Wade C.M."/>
            <person name="Walker J.A."/>
            <person name="Waters P.D."/>
            <person name="Webber C."/>
            <person name="Weidman J.R."/>
            <person name="Xie X."/>
            <person name="Zody M.C."/>
            <person name="Baldwin J."/>
            <person name="Abdouelleil A."/>
            <person name="Abdulkadir J."/>
            <person name="Abebe A."/>
            <person name="Abera B."/>
            <person name="Abreu J."/>
            <person name="Acer S.C."/>
            <person name="Aftuck L."/>
            <person name="Alexander A."/>
            <person name="An P."/>
            <person name="Anderson E."/>
            <person name="Anderson S."/>
            <person name="Arachi H."/>
            <person name="Azer M."/>
            <person name="Bachantsang P."/>
            <person name="Barry A."/>
            <person name="Bayul T."/>
            <person name="Berlin A."/>
            <person name="Bessette D."/>
            <person name="Bloom T."/>
            <person name="Bloom T."/>
            <person name="Boguslavskiy L."/>
            <person name="Bonnet C."/>
            <person name="Boukhgalter B."/>
            <person name="Bourzgui I."/>
            <person name="Brown A."/>
            <person name="Cahill P."/>
            <person name="Channer S."/>
            <person name="Cheshatsang Y."/>
            <person name="Chuda L."/>
            <person name="Citroen M."/>
            <person name="Collymore A."/>
            <person name="Cooke P."/>
            <person name="Costello M."/>
            <person name="D'Aco K."/>
            <person name="Daza R."/>
            <person name="De Haan G."/>
            <person name="DeGray S."/>
            <person name="DeMaso C."/>
            <person name="Dhargay N."/>
            <person name="Dooley K."/>
            <person name="Dooley E."/>
            <person name="Doricent M."/>
            <person name="Dorje P."/>
            <person name="Dorjee K."/>
            <person name="Dupes A."/>
            <person name="Elong R."/>
            <person name="Falk J."/>
            <person name="Farina A."/>
            <person name="Faro S."/>
            <person name="Ferguson D."/>
            <person name="Fisher S."/>
            <person name="Foley C.D."/>
            <person name="Franke A."/>
            <person name="Friedrich D."/>
            <person name="Gadbois L."/>
            <person name="Gearin G."/>
            <person name="Gearin C.R."/>
            <person name="Giannoukos G."/>
            <person name="Goode T."/>
            <person name="Graham J."/>
            <person name="Grandbois E."/>
            <person name="Grewal S."/>
            <person name="Gyaltsen K."/>
            <person name="Hafez N."/>
            <person name="Hagos B."/>
            <person name="Hall J."/>
            <person name="Henson C."/>
            <person name="Hollinger A."/>
            <person name="Honan T."/>
            <person name="Huard M.D."/>
            <person name="Hughes L."/>
            <person name="Hurhula B."/>
            <person name="Husby M.E."/>
            <person name="Kamat A."/>
            <person name="Kanga B."/>
            <person name="Kashin S."/>
            <person name="Khazanovich D."/>
            <person name="Kisner P."/>
            <person name="Lance K."/>
            <person name="Lara M."/>
            <person name="Lee W."/>
            <person name="Lennon N."/>
            <person name="Letendre F."/>
            <person name="LeVine R."/>
            <person name="Lipovsky A."/>
            <person name="Liu X."/>
            <person name="Liu J."/>
            <person name="Liu S."/>
            <person name="Lokyitsang T."/>
            <person name="Lokyitsang Y."/>
            <person name="Lubonja R."/>
            <person name="Lui A."/>
            <person name="MacDonald P."/>
            <person name="Magnisalis V."/>
            <person name="Maru K."/>
            <person name="Matthews C."/>
            <person name="McCusker W."/>
            <person name="McDonough S."/>
            <person name="Mehta T."/>
            <person name="Meldrim J."/>
            <person name="Meneus L."/>
            <person name="Mihai O."/>
            <person name="Mihalev A."/>
            <person name="Mihova T."/>
            <person name="Mittelman R."/>
            <person name="Mlenga V."/>
            <person name="Montmayeur A."/>
            <person name="Mulrain L."/>
            <person name="Navidi A."/>
            <person name="Naylor J."/>
            <person name="Negash T."/>
            <person name="Nguyen T."/>
            <person name="Nguyen N."/>
            <person name="Nicol R."/>
            <person name="Norbu C."/>
            <person name="Norbu N."/>
            <person name="Novod N."/>
            <person name="O'Neill B."/>
            <person name="Osman S."/>
            <person name="Markiewicz E."/>
            <person name="Oyono O.L."/>
            <person name="Patti C."/>
            <person name="Phunkhang P."/>
            <person name="Pierre F."/>
            <person name="Priest M."/>
            <person name="Raghuraman S."/>
            <person name="Rege F."/>
            <person name="Reyes R."/>
            <person name="Rise C."/>
            <person name="Rogov P."/>
            <person name="Ross K."/>
            <person name="Ryan E."/>
            <person name="Settipalli S."/>
            <person name="Shea T."/>
            <person name="Sherpa N."/>
            <person name="Shi L."/>
            <person name="Shih D."/>
            <person name="Sparrow T."/>
            <person name="Spaulding J."/>
            <person name="Stalker J."/>
            <person name="Stange-Thomann N."/>
            <person name="Stavropoulos S."/>
            <person name="Stone C."/>
            <person name="Strader C."/>
            <person name="Tesfaye S."/>
            <person name="Thomson T."/>
            <person name="Thoulutsang Y."/>
            <person name="Thoulutsang D."/>
            <person name="Topham K."/>
            <person name="Topping I."/>
            <person name="Tsamla T."/>
            <person name="Vassiliev H."/>
            <person name="Vo A."/>
            <person name="Wangchuk T."/>
            <person name="Wangdi T."/>
            <person name="Weiand M."/>
            <person name="Wilkinson J."/>
            <person name="Wilson A."/>
            <person name="Yadav S."/>
            <person name="Young G."/>
            <person name="Yu Q."/>
            <person name="Zembek L."/>
            <person name="Zhong D."/>
            <person name="Zimmer A."/>
            <person name="Zwirko Z."/>
            <person name="Jaffe D.B."/>
            <person name="Alvarez P."/>
            <person name="Brockman W."/>
            <person name="Butler J."/>
            <person name="Chin C."/>
            <person name="Gnerre S."/>
            <person name="MacCallum I."/>
            <person name="Graves J.A."/>
            <person name="Ponting C.P."/>
            <person name="Breen M."/>
            <person name="Samollow P.B."/>
            <person name="Lander E.S."/>
            <person name="Lindblad-Toh K."/>
        </authorList>
    </citation>
    <scope>NUCLEOTIDE SEQUENCE [LARGE SCALE GENOMIC DNA]</scope>
</reference>
<evidence type="ECO:0000256" key="9">
    <source>
        <dbReference type="PIRSR" id="PIRSR602401-1"/>
    </source>
</evidence>
<dbReference type="HOGENOM" id="CLU_001570_28_3_1"/>
<evidence type="ECO:0000256" key="3">
    <source>
        <dbReference type="ARBA" id="ARBA00022617"/>
    </source>
</evidence>
<dbReference type="InterPro" id="IPR017972">
    <property type="entry name" value="Cyt_P450_CS"/>
</dbReference>
<dbReference type="OMA" id="GPQTHVN"/>
<protein>
    <submittedName>
        <fullName evidence="11">Cytochrome P450 family 27 subfamily A member 1</fullName>
    </submittedName>
</protein>
<evidence type="ECO:0000313" key="12">
    <source>
        <dbReference type="Proteomes" id="UP000002280"/>
    </source>
</evidence>
<keyword evidence="5" id="KW-0809">Transit peptide</keyword>
<dbReference type="AlphaFoldDB" id="F6WH61"/>
<dbReference type="GeneTree" id="ENSGT00950000182905"/>
<comment type="cofactor">
    <cofactor evidence="1 9">
        <name>heme</name>
        <dbReference type="ChEBI" id="CHEBI:30413"/>
    </cofactor>
</comment>
<keyword evidence="4 9" id="KW-0479">Metal-binding</keyword>
<dbReference type="PANTHER" id="PTHR24279">
    <property type="entry name" value="CYTOCHROME P450"/>
    <property type="match status" value="1"/>
</dbReference>
<dbReference type="Bgee" id="ENSMODG00000015372">
    <property type="expression patterns" value="Expressed in liver and 18 other cell types or tissues"/>
</dbReference>
<dbReference type="eggNOG" id="KOG0159">
    <property type="taxonomic scope" value="Eukaryota"/>
</dbReference>
<evidence type="ECO:0000256" key="8">
    <source>
        <dbReference type="ARBA" id="ARBA00023033"/>
    </source>
</evidence>
<dbReference type="GO" id="GO:0008203">
    <property type="term" value="P:cholesterol metabolic process"/>
    <property type="evidence" value="ECO:0000318"/>
    <property type="project" value="GO_Central"/>
</dbReference>
<keyword evidence="12" id="KW-1185">Reference proteome</keyword>
<dbReference type="GO" id="GO:0005739">
    <property type="term" value="C:mitochondrion"/>
    <property type="evidence" value="ECO:0000318"/>
    <property type="project" value="GO_Central"/>
</dbReference>
<keyword evidence="8 10" id="KW-0503">Monooxygenase</keyword>
<dbReference type="GO" id="GO:0020037">
    <property type="term" value="F:heme binding"/>
    <property type="evidence" value="ECO:0007669"/>
    <property type="project" value="Ensembl"/>
</dbReference>
<dbReference type="SUPFAM" id="SSF48264">
    <property type="entry name" value="Cytochrome P450"/>
    <property type="match status" value="1"/>
</dbReference>
<dbReference type="KEGG" id="mdo:100011045"/>
<keyword evidence="7 9" id="KW-0408">Iron</keyword>
<reference evidence="11" key="2">
    <citation type="submission" date="2025-08" db="UniProtKB">
        <authorList>
            <consortium name="Ensembl"/>
        </authorList>
    </citation>
    <scope>IDENTIFICATION</scope>
</reference>
<dbReference type="GO" id="GO:0036378">
    <property type="term" value="P:calcitriol biosynthetic process from calciol"/>
    <property type="evidence" value="ECO:0000318"/>
    <property type="project" value="GO_Central"/>
</dbReference>
<evidence type="ECO:0000256" key="5">
    <source>
        <dbReference type="ARBA" id="ARBA00022946"/>
    </source>
</evidence>
<dbReference type="InterPro" id="IPR002401">
    <property type="entry name" value="Cyt_P450_E_grp-I"/>
</dbReference>
<dbReference type="Ensembl" id="ENSMODT00000019540.4">
    <property type="protein sequence ID" value="ENSMODP00000019193.4"/>
    <property type="gene ID" value="ENSMODG00000015372.4"/>
</dbReference>
<dbReference type="Proteomes" id="UP000002280">
    <property type="component" value="Chromosome 7"/>
</dbReference>
<comment type="similarity">
    <text evidence="2 10">Belongs to the cytochrome P450 family.</text>
</comment>
<feature type="binding site" description="axial binding residue" evidence="9">
    <location>
        <position position="520"/>
    </location>
    <ligand>
        <name>heme</name>
        <dbReference type="ChEBI" id="CHEBI:30413"/>
    </ligand>
    <ligandPart>
        <name>Fe</name>
        <dbReference type="ChEBI" id="CHEBI:18248"/>
    </ligandPart>
</feature>
<gene>
    <name evidence="11" type="primary">CYP27A1</name>
</gene>
<evidence type="ECO:0000256" key="2">
    <source>
        <dbReference type="ARBA" id="ARBA00010617"/>
    </source>
</evidence>
<proteinExistence type="inferred from homology"/>
<dbReference type="Gene3D" id="1.10.630.10">
    <property type="entry name" value="Cytochrome P450"/>
    <property type="match status" value="1"/>
</dbReference>
<evidence type="ECO:0000256" key="7">
    <source>
        <dbReference type="ARBA" id="ARBA00023004"/>
    </source>
</evidence>
<evidence type="ECO:0000256" key="4">
    <source>
        <dbReference type="ARBA" id="ARBA00022723"/>
    </source>
</evidence>
<dbReference type="PRINTS" id="PR00385">
    <property type="entry name" value="P450"/>
</dbReference>
<sequence length="543" mass="61304">MCLFFPRDSAPRPGLLGSAWESGPGSYNWRPLSDMQNLGSLVMRGRLAQLLVPLRMVPPRCPLGARAKAVDPTALPPELAEAPGAVSSTAGPEARQLRSLDELPGPGQLHSLFRLFVQGYVLHLHELQVVLKSKYGPIWKLPLLPYTSVYLANASLMEQLLRQEGKHPLRHDMALWKEHRDSRGFAYGPFTTEGEEWYQLRQALNSRMLKPSDAALYTDSLNEVIGDLLVQLEDIKAKSLSGDQVPDVANFFYFFALEAITYILFEKRIGCLKPPIHPEMETFVKSVGLMFKNSLYVTFLPKWTRPLFPFWNRYLENWDIIFTFGKKLIEEKLKDMAAELKDGNSDKIRMSGYLHFLLSSGELTPDEAVGSLAEILLAGVDTTSNTMTWALYHLAQDPETQEALYKEVVGVVPPGKIPQYKDFAHMPLLKAVLKETLRLYPAVPTNSRVNSEKDVIVGDFLFPKNTQFVLCHYAMSHDPDIFPSPKKFLPKRWLRRNQTGPVGVNHAFGSIPFGYGVRACLGRRIAELEMYLVLSRVRDGGNW</sequence>
<dbReference type="GO" id="GO:0006699">
    <property type="term" value="P:bile acid biosynthetic process"/>
    <property type="evidence" value="ECO:0007669"/>
    <property type="project" value="Ensembl"/>
</dbReference>
<keyword evidence="6 10" id="KW-0560">Oxidoreductase</keyword>
<keyword evidence="3 9" id="KW-0349">Heme</keyword>
<evidence type="ECO:0000256" key="10">
    <source>
        <dbReference type="RuleBase" id="RU000461"/>
    </source>
</evidence>
<dbReference type="InterPro" id="IPR036396">
    <property type="entry name" value="Cyt_P450_sf"/>
</dbReference>
<dbReference type="PROSITE" id="PS00086">
    <property type="entry name" value="CYTOCHROME_P450"/>
    <property type="match status" value="1"/>
</dbReference>
<dbReference type="STRING" id="13616.ENSMODP00000019193"/>
<reference evidence="11" key="3">
    <citation type="submission" date="2025-09" db="UniProtKB">
        <authorList>
            <consortium name="Ensembl"/>
        </authorList>
    </citation>
    <scope>IDENTIFICATION</scope>
</reference>
<evidence type="ECO:0000256" key="1">
    <source>
        <dbReference type="ARBA" id="ARBA00001971"/>
    </source>
</evidence>